<dbReference type="STRING" id="52441.SAMN05216302_101756"/>
<dbReference type="GO" id="GO:0009279">
    <property type="term" value="C:cell outer membrane"/>
    <property type="evidence" value="ECO:0007669"/>
    <property type="project" value="UniProtKB-SubCell"/>
</dbReference>
<dbReference type="RefSeq" id="WP_090700292.1">
    <property type="nucleotide sequence ID" value="NZ_FOSP01000017.1"/>
</dbReference>
<keyword evidence="6 8" id="KW-0449">Lipoprotein</keyword>
<sequence length="57" mass="6206">MHLLIRLFYITFFLVLTLNLLVACGNKGPLYLPEGEAPTISMEPTTPPAAVTTGTEE</sequence>
<evidence type="ECO:0000313" key="9">
    <source>
        <dbReference type="Proteomes" id="UP000199533"/>
    </source>
</evidence>
<keyword evidence="5" id="KW-0998">Cell outer membrane</keyword>
<comment type="subcellular location">
    <subcellularLocation>
        <location evidence="1">Cell outer membrane</location>
        <topology evidence="1">Lipid-anchor</topology>
    </subcellularLocation>
</comment>
<dbReference type="Proteomes" id="UP000199533">
    <property type="component" value="Unassembled WGS sequence"/>
</dbReference>
<dbReference type="Pfam" id="PF13627">
    <property type="entry name" value="LptM_cons"/>
    <property type="match status" value="1"/>
</dbReference>
<evidence type="ECO:0000256" key="5">
    <source>
        <dbReference type="ARBA" id="ARBA00023237"/>
    </source>
</evidence>
<name>A0A1I4CTU3_9PROT</name>
<keyword evidence="9" id="KW-1185">Reference proteome</keyword>
<dbReference type="PROSITE" id="PS51257">
    <property type="entry name" value="PROKAR_LIPOPROTEIN"/>
    <property type="match status" value="1"/>
</dbReference>
<evidence type="ECO:0000313" key="8">
    <source>
        <dbReference type="EMBL" id="SFK84718.1"/>
    </source>
</evidence>
<evidence type="ECO:0000256" key="2">
    <source>
        <dbReference type="ARBA" id="ARBA00022729"/>
    </source>
</evidence>
<feature type="region of interest" description="Disordered" evidence="7">
    <location>
        <begin position="36"/>
        <end position="57"/>
    </location>
</feature>
<feature type="compositionally biased region" description="Low complexity" evidence="7">
    <location>
        <begin position="48"/>
        <end position="57"/>
    </location>
</feature>
<dbReference type="EMBL" id="FOSP01000017">
    <property type="protein sequence ID" value="SFK84718.1"/>
    <property type="molecule type" value="Genomic_DNA"/>
</dbReference>
<organism evidence="8 9">
    <name type="scientific">Nitrosomonas aestuarii</name>
    <dbReference type="NCBI Taxonomy" id="52441"/>
    <lineage>
        <taxon>Bacteria</taxon>
        <taxon>Pseudomonadati</taxon>
        <taxon>Pseudomonadota</taxon>
        <taxon>Betaproteobacteria</taxon>
        <taxon>Nitrosomonadales</taxon>
        <taxon>Nitrosomonadaceae</taxon>
        <taxon>Nitrosomonas</taxon>
    </lineage>
</organism>
<evidence type="ECO:0000256" key="3">
    <source>
        <dbReference type="ARBA" id="ARBA00023136"/>
    </source>
</evidence>
<dbReference type="NCBIfam" id="NF047847">
    <property type="entry name" value="SS_mature_LptM"/>
    <property type="match status" value="1"/>
</dbReference>
<accession>A0A1I4CTU3</accession>
<reference evidence="9" key="1">
    <citation type="submission" date="2016-10" db="EMBL/GenBank/DDBJ databases">
        <authorList>
            <person name="Varghese N."/>
            <person name="Submissions S."/>
        </authorList>
    </citation>
    <scope>NUCLEOTIDE SEQUENCE [LARGE SCALE GENOMIC DNA]</scope>
    <source>
        <strain evidence="9">Nm69</strain>
    </source>
</reference>
<dbReference type="InterPro" id="IPR032831">
    <property type="entry name" value="LptM_cons"/>
</dbReference>
<proteinExistence type="predicted"/>
<evidence type="ECO:0000256" key="1">
    <source>
        <dbReference type="ARBA" id="ARBA00004459"/>
    </source>
</evidence>
<keyword evidence="2" id="KW-0732">Signal</keyword>
<evidence type="ECO:0000256" key="6">
    <source>
        <dbReference type="ARBA" id="ARBA00023288"/>
    </source>
</evidence>
<gene>
    <name evidence="8" type="ORF">SAMN05216302_101756</name>
</gene>
<dbReference type="AlphaFoldDB" id="A0A1I4CTU3"/>
<evidence type="ECO:0000256" key="7">
    <source>
        <dbReference type="SAM" id="MobiDB-lite"/>
    </source>
</evidence>
<keyword evidence="4" id="KW-0564">Palmitate</keyword>
<protein>
    <submittedName>
        <fullName evidence="8">Lipoprotein-attachment site-containing protein</fullName>
    </submittedName>
</protein>
<evidence type="ECO:0000256" key="4">
    <source>
        <dbReference type="ARBA" id="ARBA00023139"/>
    </source>
</evidence>
<keyword evidence="3" id="KW-0472">Membrane</keyword>